<evidence type="ECO:0000313" key="1">
    <source>
        <dbReference type="EMBL" id="NVO30486.1"/>
    </source>
</evidence>
<dbReference type="Proteomes" id="UP000565521">
    <property type="component" value="Unassembled WGS sequence"/>
</dbReference>
<organism evidence="1 2">
    <name type="scientific">Hymenobacter lapidiphilus</name>
    <dbReference type="NCBI Taxonomy" id="2608003"/>
    <lineage>
        <taxon>Bacteria</taxon>
        <taxon>Pseudomonadati</taxon>
        <taxon>Bacteroidota</taxon>
        <taxon>Cytophagia</taxon>
        <taxon>Cytophagales</taxon>
        <taxon>Hymenobacteraceae</taxon>
        <taxon>Hymenobacter</taxon>
    </lineage>
</organism>
<keyword evidence="2" id="KW-1185">Reference proteome</keyword>
<gene>
    <name evidence="1" type="ORF">HW554_04650</name>
</gene>
<sequence>MFSSILGTDDYLHLSYDPDLALLAVRWQRDVSFAEVQEGMRAAREMSYSHGASRWLIDVRCRAQLDAAVSGWVVTTLLPAVANELAPAMLCVAYLFAPDHIAVLQQNPAMRAATVTAQTHPAYKLQLFQDEKEAISWMAS</sequence>
<dbReference type="RefSeq" id="WP_176907262.1">
    <property type="nucleotide sequence ID" value="NZ_JABKAU010000006.1"/>
</dbReference>
<accession>A0A7Y7PMD9</accession>
<dbReference type="EMBL" id="JABKAU010000006">
    <property type="protein sequence ID" value="NVO30486.1"/>
    <property type="molecule type" value="Genomic_DNA"/>
</dbReference>
<comment type="caution">
    <text evidence="1">The sequence shown here is derived from an EMBL/GenBank/DDBJ whole genome shotgun (WGS) entry which is preliminary data.</text>
</comment>
<name>A0A7Y7PMD9_9BACT</name>
<dbReference type="AlphaFoldDB" id="A0A7Y7PMD9"/>
<reference evidence="1 2" key="1">
    <citation type="submission" date="2020-05" db="EMBL/GenBank/DDBJ databases">
        <title>Hymenobacter terrestris sp. nov. and Hymenobacter lapidiphilus sp. nov., isolated from regoliths in Antarctica.</title>
        <authorList>
            <person name="Sedlacek I."/>
            <person name="Pantucek R."/>
            <person name="Zeman M."/>
            <person name="Holochova P."/>
            <person name="Kralova S."/>
            <person name="Stankova E."/>
            <person name="Sedo O."/>
            <person name="Micenkova L."/>
            <person name="Svec P."/>
            <person name="Gupta V."/>
            <person name="Sood U."/>
            <person name="Korpole U.S."/>
            <person name="Lal R."/>
        </authorList>
    </citation>
    <scope>NUCLEOTIDE SEQUENCE [LARGE SCALE GENOMIC DNA]</scope>
    <source>
        <strain evidence="1 2">P5342</strain>
    </source>
</reference>
<evidence type="ECO:0000313" key="2">
    <source>
        <dbReference type="Proteomes" id="UP000565521"/>
    </source>
</evidence>
<protein>
    <submittedName>
        <fullName evidence="1">STAS/SEC14 domain-containing protein</fullName>
    </submittedName>
</protein>
<proteinExistence type="predicted"/>